<dbReference type="EMBL" id="FNDX01000041">
    <property type="protein sequence ID" value="SDK41761.1"/>
    <property type="molecule type" value="Genomic_DNA"/>
</dbReference>
<accession>A0A1G9BQH8</accession>
<dbReference type="Gene3D" id="3.40.50.2000">
    <property type="entry name" value="Glycogen Phosphorylase B"/>
    <property type="match status" value="2"/>
</dbReference>
<evidence type="ECO:0000256" key="1">
    <source>
        <dbReference type="ARBA" id="ARBA00022679"/>
    </source>
</evidence>
<evidence type="ECO:0000313" key="3">
    <source>
        <dbReference type="Proteomes" id="UP000199050"/>
    </source>
</evidence>
<dbReference type="GO" id="GO:0016757">
    <property type="term" value="F:glycosyltransferase activity"/>
    <property type="evidence" value="ECO:0007669"/>
    <property type="project" value="TreeGrafter"/>
</dbReference>
<dbReference type="CDD" id="cd03801">
    <property type="entry name" value="GT4_PimA-like"/>
    <property type="match status" value="1"/>
</dbReference>
<evidence type="ECO:0000313" key="2">
    <source>
        <dbReference type="EMBL" id="SDK41761.1"/>
    </source>
</evidence>
<dbReference type="RefSeq" id="WP_090718294.1">
    <property type="nucleotide sequence ID" value="NZ_CBCSKY010000043.1"/>
</dbReference>
<dbReference type="SUPFAM" id="SSF53756">
    <property type="entry name" value="UDP-Glycosyltransferase/glycogen phosphorylase"/>
    <property type="match status" value="1"/>
</dbReference>
<keyword evidence="3" id="KW-1185">Reference proteome</keyword>
<dbReference type="Proteomes" id="UP000199050">
    <property type="component" value="Unassembled WGS sequence"/>
</dbReference>
<proteinExistence type="predicted"/>
<keyword evidence="1 2" id="KW-0808">Transferase</keyword>
<dbReference type="Pfam" id="PF13692">
    <property type="entry name" value="Glyco_trans_1_4"/>
    <property type="match status" value="1"/>
</dbReference>
<dbReference type="PANTHER" id="PTHR46401:SF2">
    <property type="entry name" value="GLYCOSYLTRANSFERASE WBBK-RELATED"/>
    <property type="match status" value="1"/>
</dbReference>
<sequence>MRERMLYLSARNRGPEEEFEEETRTEGMIGILLEKFDIDLLEYCSYGRKTRLRPDPALKIHAVTPAPRPHTILRNSLNKLRGSSYHTDTHKALQNEIRHLCKNNDYSHVYITRGVPGSCVELISSLLPEAFIITDALYLESRHSEGKAAGKRGLSKRYHMLNAALSRRDERRLMNKTGLLLTVSEWEALSFKALSFADAGKVHVVPQFIDLDEYRFSKPAVKEDAVLLHWNMQTSQGKNTALTFLKKVFPLIKEKVPGCKCYIVGPEIHPEVAALANLDSSVQVIEDGSAVHEYIRRSKAVVASLREGCGGQLRILEAWALRTPVVTGQKSAEGLNCEPGRNILLAGTTGEMANQVLRLLQTPELGPIIADQAYRTLQKHYEAGNVRAKVLSLV</sequence>
<reference evidence="3" key="1">
    <citation type="submission" date="2016-10" db="EMBL/GenBank/DDBJ databases">
        <authorList>
            <person name="Varghese N."/>
            <person name="Submissions S."/>
        </authorList>
    </citation>
    <scope>NUCLEOTIDE SEQUENCE [LARGE SCALE GENOMIC DNA]</scope>
    <source>
        <strain evidence="3">CGMCC 1.11012</strain>
    </source>
</reference>
<dbReference type="STRING" id="1174501.SAMN05216192_14127"/>
<dbReference type="PANTHER" id="PTHR46401">
    <property type="entry name" value="GLYCOSYLTRANSFERASE WBBK-RELATED"/>
    <property type="match status" value="1"/>
</dbReference>
<dbReference type="AlphaFoldDB" id="A0A1G9BQH8"/>
<dbReference type="OrthoDB" id="9807209at2"/>
<protein>
    <submittedName>
        <fullName evidence="2">Glycosyltransferase involved in cell wall bisynthesis</fullName>
    </submittedName>
</protein>
<name>A0A1G9BQH8_9BACL</name>
<dbReference type="GO" id="GO:0009103">
    <property type="term" value="P:lipopolysaccharide biosynthetic process"/>
    <property type="evidence" value="ECO:0007669"/>
    <property type="project" value="TreeGrafter"/>
</dbReference>
<organism evidence="2 3">
    <name type="scientific">Paenibacillus typhae</name>
    <dbReference type="NCBI Taxonomy" id="1174501"/>
    <lineage>
        <taxon>Bacteria</taxon>
        <taxon>Bacillati</taxon>
        <taxon>Bacillota</taxon>
        <taxon>Bacilli</taxon>
        <taxon>Bacillales</taxon>
        <taxon>Paenibacillaceae</taxon>
        <taxon>Paenibacillus</taxon>
    </lineage>
</organism>
<gene>
    <name evidence="2" type="ORF">SAMN05216192_14127</name>
</gene>